<dbReference type="Proteomes" id="UP000215459">
    <property type="component" value="Unassembled WGS sequence"/>
</dbReference>
<dbReference type="GO" id="GO:0008967">
    <property type="term" value="F:phosphoglycolate phosphatase activity"/>
    <property type="evidence" value="ECO:0007669"/>
    <property type="project" value="TreeGrafter"/>
</dbReference>
<dbReference type="RefSeq" id="WP_094264164.1">
    <property type="nucleotide sequence ID" value="NZ_NOWF01000004.1"/>
</dbReference>
<keyword evidence="2" id="KW-1185">Reference proteome</keyword>
<dbReference type="InterPro" id="IPR036412">
    <property type="entry name" value="HAD-like_sf"/>
</dbReference>
<dbReference type="SUPFAM" id="SSF56784">
    <property type="entry name" value="HAD-like"/>
    <property type="match status" value="1"/>
</dbReference>
<dbReference type="InterPro" id="IPR023214">
    <property type="entry name" value="HAD_sf"/>
</dbReference>
<accession>A0A235B751</accession>
<dbReference type="NCBIfam" id="TIGR01549">
    <property type="entry name" value="HAD-SF-IA-v1"/>
    <property type="match status" value="1"/>
</dbReference>
<reference evidence="1 2" key="1">
    <citation type="submission" date="2017-07" db="EMBL/GenBank/DDBJ databases">
        <title>The genome sequence of Paludifilum halophilum highlights mechanisms for microbial adaptation to high salt environemnts.</title>
        <authorList>
            <person name="Belbahri L."/>
        </authorList>
    </citation>
    <scope>NUCLEOTIDE SEQUENCE [LARGE SCALE GENOMIC DNA]</scope>
    <source>
        <strain evidence="1 2">DSM 102817</strain>
    </source>
</reference>
<dbReference type="InterPro" id="IPR050155">
    <property type="entry name" value="HAD-like_hydrolase_sf"/>
</dbReference>
<dbReference type="SFLD" id="SFLDG01135">
    <property type="entry name" value="C1.5.6:_HAD__Beta-PGM__Phospha"/>
    <property type="match status" value="1"/>
</dbReference>
<gene>
    <name evidence="1" type="ORF">CHM34_08450</name>
</gene>
<dbReference type="GO" id="GO:0005829">
    <property type="term" value="C:cytosol"/>
    <property type="evidence" value="ECO:0007669"/>
    <property type="project" value="TreeGrafter"/>
</dbReference>
<dbReference type="NCBIfam" id="TIGR01509">
    <property type="entry name" value="HAD-SF-IA-v3"/>
    <property type="match status" value="1"/>
</dbReference>
<dbReference type="SFLD" id="SFLDS00003">
    <property type="entry name" value="Haloacid_Dehalogenase"/>
    <property type="match status" value="1"/>
</dbReference>
<dbReference type="InterPro" id="IPR006439">
    <property type="entry name" value="HAD-SF_hydro_IA"/>
</dbReference>
<dbReference type="PANTHER" id="PTHR43434">
    <property type="entry name" value="PHOSPHOGLYCOLATE PHOSPHATASE"/>
    <property type="match status" value="1"/>
</dbReference>
<dbReference type="OrthoDB" id="9807630at2"/>
<protein>
    <submittedName>
        <fullName evidence="1">Pyrophosphatase PpaX</fullName>
    </submittedName>
</protein>
<dbReference type="AlphaFoldDB" id="A0A235B751"/>
<dbReference type="Gene3D" id="1.10.150.240">
    <property type="entry name" value="Putative phosphatase, domain 2"/>
    <property type="match status" value="1"/>
</dbReference>
<dbReference type="PANTHER" id="PTHR43434:SF26">
    <property type="entry name" value="PYROPHOSPHATASE PPAX"/>
    <property type="match status" value="1"/>
</dbReference>
<dbReference type="EMBL" id="NOWF01000004">
    <property type="protein sequence ID" value="OYD08130.1"/>
    <property type="molecule type" value="Genomic_DNA"/>
</dbReference>
<dbReference type="SFLD" id="SFLDG01129">
    <property type="entry name" value="C1.5:_HAD__Beta-PGM__Phosphata"/>
    <property type="match status" value="1"/>
</dbReference>
<dbReference type="GO" id="GO:0006281">
    <property type="term" value="P:DNA repair"/>
    <property type="evidence" value="ECO:0007669"/>
    <property type="project" value="TreeGrafter"/>
</dbReference>
<name>A0A235B751_9BACL</name>
<sequence length="223" mass="24377">MNDTYKTVLFDLDGTLLDTTPLIMASFRHTLDRHCPGQYGDKEILACLGEPLLEQMKKLGGEEEAEAMVKTYREHNIAHHDDYVEAFPGVAETLDRMYQAGICMGVVSNKQRRTVEMGLALCDLEKYMSVVVCNGDTPRPKPDPSPIRKAVEGIGANPSSTLMVGDTRYDLQAAKRAGVAAAGVAWSHGGAEALKAYQPDVLLERMTDLLPIVGIEPDKGARE</sequence>
<dbReference type="Pfam" id="PF13419">
    <property type="entry name" value="HAD_2"/>
    <property type="match status" value="1"/>
</dbReference>
<proteinExistence type="predicted"/>
<dbReference type="NCBIfam" id="NF009804">
    <property type="entry name" value="PRK13288.1"/>
    <property type="match status" value="1"/>
</dbReference>
<evidence type="ECO:0000313" key="1">
    <source>
        <dbReference type="EMBL" id="OYD08130.1"/>
    </source>
</evidence>
<evidence type="ECO:0000313" key="2">
    <source>
        <dbReference type="Proteomes" id="UP000215459"/>
    </source>
</evidence>
<organism evidence="1 2">
    <name type="scientific">Paludifilum halophilum</name>
    <dbReference type="NCBI Taxonomy" id="1642702"/>
    <lineage>
        <taxon>Bacteria</taxon>
        <taxon>Bacillati</taxon>
        <taxon>Bacillota</taxon>
        <taxon>Bacilli</taxon>
        <taxon>Bacillales</taxon>
        <taxon>Thermoactinomycetaceae</taxon>
        <taxon>Paludifilum</taxon>
    </lineage>
</organism>
<dbReference type="Gene3D" id="3.40.50.1000">
    <property type="entry name" value="HAD superfamily/HAD-like"/>
    <property type="match status" value="1"/>
</dbReference>
<dbReference type="InterPro" id="IPR023198">
    <property type="entry name" value="PGP-like_dom2"/>
</dbReference>
<comment type="caution">
    <text evidence="1">The sequence shown here is derived from an EMBL/GenBank/DDBJ whole genome shotgun (WGS) entry which is preliminary data.</text>
</comment>
<dbReference type="FunFam" id="3.40.50.1000:FF:000022">
    <property type="entry name" value="Phosphoglycolate phosphatase"/>
    <property type="match status" value="1"/>
</dbReference>
<dbReference type="InterPro" id="IPR041492">
    <property type="entry name" value="HAD_2"/>
</dbReference>